<dbReference type="RefSeq" id="WP_038606111.1">
    <property type="nucleotide sequence ID" value="NZ_CP008944.1"/>
</dbReference>
<evidence type="ECO:0000256" key="3">
    <source>
        <dbReference type="SAM" id="Coils"/>
    </source>
</evidence>
<evidence type="ECO:0000256" key="2">
    <source>
        <dbReference type="ARBA" id="ARBA00022840"/>
    </source>
</evidence>
<dbReference type="Gene3D" id="3.40.50.300">
    <property type="entry name" value="P-loop containing nucleotide triphosphate hydrolases"/>
    <property type="match status" value="2"/>
</dbReference>
<keyword evidence="2" id="KW-0067">ATP-binding</keyword>
<dbReference type="Proteomes" id="UP000028504">
    <property type="component" value="Chromosome"/>
</dbReference>
<feature type="domain" description="ABC transporter" evidence="4">
    <location>
        <begin position="343"/>
        <end position="549"/>
    </location>
</feature>
<dbReference type="SMART" id="SM00382">
    <property type="entry name" value="AAA"/>
    <property type="match status" value="2"/>
</dbReference>
<name>A0ABM5QNQ3_9CORY</name>
<dbReference type="InterPro" id="IPR027417">
    <property type="entry name" value="P-loop_NTPase"/>
</dbReference>
<keyword evidence="6" id="KW-1185">Reference proteome</keyword>
<sequence length="549" mass="60025">MNETRFHHIKLDGVGFSYPTHRVLTDVTFTVPAGVVVGLIGENGSGKSTLISLISKKQHRDTGTITRPPVTGFMEQETALPFSAPAQELIDAAVAELRGIEADITRISEEMAQGNDAPELAATFDAALARAQETGVWELDARIQTVLAGLGLEDVELSTPLGEMSGGQRRRFAMAALLLRPVDAMVLDEPTNHLDDDAVDFLISELENFSGPVLVASHDRYFLDEAADEIVDMDPALGPEGSSRQDTVFGGGFSDYLKERHKARTLWRQRYNAQEQERERLQSRANQTGEDIFHHVEAKSETRMARKYAADRAAKTLGNRVRAAQSRLERLTAHEIPRPPAPLRFNGLPETTLTSLGEPAIAARSVTVAGRLDPVSIKVQPGQHLLVEGANGAGKSTFLSVIEGRVQPTAGEVRIPDGVRIARLNQDDAWPDLQLSAAAAYAARLDAGLSRPPSLTDLGLLSEEQASRPLSQLSIGQRRRVALGAILASPPDILLLDEPTNHLSLLLAEELEKALEQFEGTIVMATHDRWVRRRWKGKILHLEPATRKD</sequence>
<dbReference type="InterPro" id="IPR051309">
    <property type="entry name" value="ABCF_ATPase"/>
</dbReference>
<evidence type="ECO:0000259" key="4">
    <source>
        <dbReference type="PROSITE" id="PS50893"/>
    </source>
</evidence>
<dbReference type="SUPFAM" id="SSF52540">
    <property type="entry name" value="P-loop containing nucleoside triphosphate hydrolases"/>
    <property type="match status" value="2"/>
</dbReference>
<dbReference type="PANTHER" id="PTHR42855">
    <property type="entry name" value="ABC TRANSPORTER ATP-BINDING SUBUNIT"/>
    <property type="match status" value="1"/>
</dbReference>
<reference evidence="5 6" key="1">
    <citation type="submission" date="2014-07" db="EMBL/GenBank/DDBJ databases">
        <title>Complete genome sequence of Corynebacterium atypicum DSM 44849: identifiction of the mycolic acid biosynthesis genes.</title>
        <authorList>
            <person name="Tippelt A."/>
            <person name="Mollmann S."/>
            <person name="Albersmeier A."/>
            <person name="Jaenicke S."/>
            <person name="Ruckert C."/>
            <person name="Tauch A."/>
        </authorList>
    </citation>
    <scope>NUCLEOTIDE SEQUENCE [LARGE SCALE GENOMIC DNA]</scope>
    <source>
        <strain evidence="5 6">R2070</strain>
    </source>
</reference>
<dbReference type="PROSITE" id="PS00211">
    <property type="entry name" value="ABC_TRANSPORTER_1"/>
    <property type="match status" value="1"/>
</dbReference>
<feature type="coiled-coil region" evidence="3">
    <location>
        <begin position="264"/>
        <end position="334"/>
    </location>
</feature>
<feature type="domain" description="ABC transporter" evidence="4">
    <location>
        <begin position="9"/>
        <end position="260"/>
    </location>
</feature>
<keyword evidence="3" id="KW-0175">Coiled coil</keyword>
<dbReference type="PROSITE" id="PS50893">
    <property type="entry name" value="ABC_TRANSPORTER_2"/>
    <property type="match status" value="2"/>
</dbReference>
<evidence type="ECO:0000313" key="5">
    <source>
        <dbReference type="EMBL" id="AIG64416.1"/>
    </source>
</evidence>
<dbReference type="InterPro" id="IPR003439">
    <property type="entry name" value="ABC_transporter-like_ATP-bd"/>
</dbReference>
<dbReference type="InterPro" id="IPR017871">
    <property type="entry name" value="ABC_transporter-like_CS"/>
</dbReference>
<dbReference type="Pfam" id="PF00005">
    <property type="entry name" value="ABC_tran"/>
    <property type="match status" value="2"/>
</dbReference>
<dbReference type="CDD" id="cd03221">
    <property type="entry name" value="ABCF_EF-3"/>
    <property type="match status" value="1"/>
</dbReference>
<dbReference type="PANTHER" id="PTHR42855:SF2">
    <property type="entry name" value="DRUG RESISTANCE ABC TRANSPORTER,ATP-BINDING PROTEIN"/>
    <property type="match status" value="1"/>
</dbReference>
<organism evidence="5 6">
    <name type="scientific">Corynebacterium atypicum</name>
    <dbReference type="NCBI Taxonomy" id="191610"/>
    <lineage>
        <taxon>Bacteria</taxon>
        <taxon>Bacillati</taxon>
        <taxon>Actinomycetota</taxon>
        <taxon>Actinomycetes</taxon>
        <taxon>Mycobacteriales</taxon>
        <taxon>Corynebacteriaceae</taxon>
        <taxon>Corynebacterium</taxon>
    </lineage>
</organism>
<dbReference type="EMBL" id="CP008944">
    <property type="protein sequence ID" value="AIG64416.1"/>
    <property type="molecule type" value="Genomic_DNA"/>
</dbReference>
<accession>A0ABM5QNQ3</accession>
<keyword evidence="1" id="KW-0547">Nucleotide-binding</keyword>
<proteinExistence type="predicted"/>
<dbReference type="InterPro" id="IPR003593">
    <property type="entry name" value="AAA+_ATPase"/>
</dbReference>
<evidence type="ECO:0000313" key="6">
    <source>
        <dbReference type="Proteomes" id="UP000028504"/>
    </source>
</evidence>
<protein>
    <submittedName>
        <fullName evidence="5">ABC transporter ATPase</fullName>
    </submittedName>
</protein>
<gene>
    <name evidence="5" type="ORF">CATYP_07250</name>
</gene>
<evidence type="ECO:0000256" key="1">
    <source>
        <dbReference type="ARBA" id="ARBA00022741"/>
    </source>
</evidence>